<proteinExistence type="predicted"/>
<reference evidence="1 2" key="1">
    <citation type="submission" date="2015-01" db="EMBL/GenBank/DDBJ databases">
        <title>Evolution of Trichinella species and genotypes.</title>
        <authorList>
            <person name="Korhonen P.K."/>
            <person name="Edoardo P."/>
            <person name="Giuseppe L.R."/>
            <person name="Gasser R.B."/>
        </authorList>
    </citation>
    <scope>NUCLEOTIDE SEQUENCE [LARGE SCALE GENOMIC DNA]</scope>
    <source>
        <strain evidence="1">ISS37</strain>
    </source>
</reference>
<gene>
    <name evidence="1" type="ORF">T07_11204</name>
</gene>
<evidence type="ECO:0000313" key="1">
    <source>
        <dbReference type="EMBL" id="KRX17802.1"/>
    </source>
</evidence>
<organism evidence="1 2">
    <name type="scientific">Trichinella nelsoni</name>
    <dbReference type="NCBI Taxonomy" id="6336"/>
    <lineage>
        <taxon>Eukaryota</taxon>
        <taxon>Metazoa</taxon>
        <taxon>Ecdysozoa</taxon>
        <taxon>Nematoda</taxon>
        <taxon>Enoplea</taxon>
        <taxon>Dorylaimia</taxon>
        <taxon>Trichinellida</taxon>
        <taxon>Trichinellidae</taxon>
        <taxon>Trichinella</taxon>
    </lineage>
</organism>
<dbReference type="AlphaFoldDB" id="A0A0V0RU68"/>
<sequence>MDGQRRIIILPFLQHPVSKRLGRLTGCSFSSQELTVVVLLVELRGTFTDICKQIRRRLCHLPPDDQHVRKEVDQMN</sequence>
<name>A0A0V0RU68_9BILA</name>
<keyword evidence="2" id="KW-1185">Reference proteome</keyword>
<accession>A0A0V0RU68</accession>
<dbReference type="Proteomes" id="UP000054630">
    <property type="component" value="Unassembled WGS sequence"/>
</dbReference>
<evidence type="ECO:0000313" key="2">
    <source>
        <dbReference type="Proteomes" id="UP000054630"/>
    </source>
</evidence>
<comment type="caution">
    <text evidence="1">The sequence shown here is derived from an EMBL/GenBank/DDBJ whole genome shotgun (WGS) entry which is preliminary data.</text>
</comment>
<protein>
    <submittedName>
        <fullName evidence="1">Uncharacterized protein</fullName>
    </submittedName>
</protein>
<dbReference type="EMBL" id="JYDL01000082">
    <property type="protein sequence ID" value="KRX17802.1"/>
    <property type="molecule type" value="Genomic_DNA"/>
</dbReference>